<dbReference type="GO" id="GO:0032153">
    <property type="term" value="C:cell division site"/>
    <property type="evidence" value="ECO:0007669"/>
    <property type="project" value="TreeGrafter"/>
</dbReference>
<evidence type="ECO:0000256" key="3">
    <source>
        <dbReference type="ARBA" id="ARBA00015195"/>
    </source>
</evidence>
<evidence type="ECO:0000256" key="4">
    <source>
        <dbReference type="ARBA" id="ARBA00022490"/>
    </source>
</evidence>
<gene>
    <name evidence="12" type="ORF">DIT71_01480</name>
</gene>
<keyword evidence="5 12" id="KW-0132">Cell division</keyword>
<dbReference type="InterPro" id="IPR042233">
    <property type="entry name" value="Cell_div_ZapA_N"/>
</dbReference>
<organism evidence="12 13">
    <name type="scientific">Marinobacter vulgaris</name>
    <dbReference type="NCBI Taxonomy" id="1928331"/>
    <lineage>
        <taxon>Bacteria</taxon>
        <taxon>Pseudomonadati</taxon>
        <taxon>Pseudomonadota</taxon>
        <taxon>Gammaproteobacteria</taxon>
        <taxon>Pseudomonadales</taxon>
        <taxon>Marinobacteraceae</taxon>
        <taxon>Marinobacter</taxon>
    </lineage>
</organism>
<dbReference type="GO" id="GO:0005829">
    <property type="term" value="C:cytosol"/>
    <property type="evidence" value="ECO:0007669"/>
    <property type="project" value="TreeGrafter"/>
</dbReference>
<dbReference type="AlphaFoldDB" id="A0A2V4A3E3"/>
<evidence type="ECO:0000256" key="2">
    <source>
        <dbReference type="ARBA" id="ARBA00010074"/>
    </source>
</evidence>
<dbReference type="GO" id="GO:0000921">
    <property type="term" value="P:septin ring assembly"/>
    <property type="evidence" value="ECO:0007669"/>
    <property type="project" value="TreeGrafter"/>
</dbReference>
<evidence type="ECO:0000256" key="9">
    <source>
        <dbReference type="ARBA" id="ARBA00024910"/>
    </source>
</evidence>
<reference evidence="13" key="1">
    <citation type="submission" date="2018-05" db="EMBL/GenBank/DDBJ databases">
        <authorList>
            <person name="Lu D."/>
        </authorList>
    </citation>
    <scope>NUCLEOTIDE SEQUENCE [LARGE SCALE GENOMIC DNA]</scope>
    <source>
        <strain evidence="13">F01</strain>
    </source>
</reference>
<comment type="subcellular location">
    <subcellularLocation>
        <location evidence="1">Cytoplasm</location>
    </subcellularLocation>
</comment>
<dbReference type="Gene3D" id="3.30.160.880">
    <property type="entry name" value="Cell division protein ZapA protomer, N-terminal domain"/>
    <property type="match status" value="1"/>
</dbReference>
<evidence type="ECO:0000313" key="13">
    <source>
        <dbReference type="Proteomes" id="UP000253987"/>
    </source>
</evidence>
<dbReference type="Gene3D" id="1.20.5.50">
    <property type="match status" value="1"/>
</dbReference>
<dbReference type="InterPro" id="IPR036192">
    <property type="entry name" value="Cell_div_ZapA-like_sf"/>
</dbReference>
<evidence type="ECO:0000256" key="7">
    <source>
        <dbReference type="ARBA" id="ARBA00023210"/>
    </source>
</evidence>
<name>A0A2V4A3E3_9GAMM</name>
<dbReference type="PANTHER" id="PTHR34981:SF1">
    <property type="entry name" value="CELL DIVISION PROTEIN ZAPA"/>
    <property type="match status" value="1"/>
</dbReference>
<dbReference type="GO" id="GO:0043093">
    <property type="term" value="P:FtsZ-dependent cytokinesis"/>
    <property type="evidence" value="ECO:0007669"/>
    <property type="project" value="TreeGrafter"/>
</dbReference>
<dbReference type="SUPFAM" id="SSF102829">
    <property type="entry name" value="Cell division protein ZapA-like"/>
    <property type="match status" value="1"/>
</dbReference>
<dbReference type="InterPro" id="IPR007838">
    <property type="entry name" value="Cell_div_ZapA-like"/>
</dbReference>
<evidence type="ECO:0000256" key="10">
    <source>
        <dbReference type="ARBA" id="ARBA00026068"/>
    </source>
</evidence>
<dbReference type="GO" id="GO:0000917">
    <property type="term" value="P:division septum assembly"/>
    <property type="evidence" value="ECO:0007669"/>
    <property type="project" value="UniProtKB-KW"/>
</dbReference>
<keyword evidence="4" id="KW-0963">Cytoplasm</keyword>
<keyword evidence="8" id="KW-0131">Cell cycle</keyword>
<evidence type="ECO:0000256" key="1">
    <source>
        <dbReference type="ARBA" id="ARBA00004496"/>
    </source>
</evidence>
<dbReference type="GO" id="GO:0030428">
    <property type="term" value="C:cell septum"/>
    <property type="evidence" value="ECO:0007669"/>
    <property type="project" value="TreeGrafter"/>
</dbReference>
<dbReference type="Pfam" id="PF05164">
    <property type="entry name" value="ZapA"/>
    <property type="match status" value="1"/>
</dbReference>
<comment type="caution">
    <text evidence="12">The sequence shown here is derived from an EMBL/GenBank/DDBJ whole genome shotgun (WGS) entry which is preliminary data.</text>
</comment>
<evidence type="ECO:0000256" key="5">
    <source>
        <dbReference type="ARBA" id="ARBA00022618"/>
    </source>
</evidence>
<sequence length="98" mass="10770">MPQHPTTVEVKILDKEYLVACPEEQQNALLQAARHLDIKMREIRSSGKVFGTERIAVMAALNITHDFLERDTMSGAASSILNAMDEKLDTALGESSGN</sequence>
<dbReference type="Proteomes" id="UP000253987">
    <property type="component" value="Unassembled WGS sequence"/>
</dbReference>
<dbReference type="PANTHER" id="PTHR34981">
    <property type="entry name" value="CELL DIVISION PROTEIN ZAPA"/>
    <property type="match status" value="1"/>
</dbReference>
<protein>
    <recommendedName>
        <fullName evidence="3">Cell division protein ZapA</fullName>
    </recommendedName>
    <alternativeName>
        <fullName evidence="11">Z ring-associated protein ZapA</fullName>
    </alternativeName>
</protein>
<dbReference type="EMBL" id="QFWX01000001">
    <property type="protein sequence ID" value="PXX93500.1"/>
    <property type="molecule type" value="Genomic_DNA"/>
</dbReference>
<reference evidence="12 13" key="2">
    <citation type="submission" date="2018-06" db="EMBL/GenBank/DDBJ databases">
        <title>Marinobactersediminissp. nov, a moderately halophilic bacterium isolated from marine solar saltern.</title>
        <authorList>
            <person name="Zhang Y."/>
        </authorList>
    </citation>
    <scope>NUCLEOTIDE SEQUENCE [LARGE SCALE GENOMIC DNA]</scope>
    <source>
        <strain evidence="12 13">F01</strain>
    </source>
</reference>
<evidence type="ECO:0000256" key="6">
    <source>
        <dbReference type="ARBA" id="ARBA00023054"/>
    </source>
</evidence>
<dbReference type="OrthoDB" id="5772359at2"/>
<comment type="similarity">
    <text evidence="2">Belongs to the ZapA family. Type 1 subfamily.</text>
</comment>
<proteinExistence type="inferred from homology"/>
<keyword evidence="13" id="KW-1185">Reference proteome</keyword>
<evidence type="ECO:0000313" key="12">
    <source>
        <dbReference type="EMBL" id="PXX93500.1"/>
    </source>
</evidence>
<dbReference type="RefSeq" id="WP_114611426.1">
    <property type="nucleotide sequence ID" value="NZ_QFWX01000001.1"/>
</dbReference>
<evidence type="ECO:0000256" key="11">
    <source>
        <dbReference type="ARBA" id="ARBA00033158"/>
    </source>
</evidence>
<comment type="function">
    <text evidence="9">Activator of cell division through the inhibition of FtsZ GTPase activity, therefore promoting FtsZ assembly into bundles of protofilaments necessary for the formation of the division Z ring. It is recruited early at mid-cell but it is not essential for cell division.</text>
</comment>
<comment type="subunit">
    <text evidence="10">Homodimer. Interacts with FtsZ.</text>
</comment>
<keyword evidence="7" id="KW-0717">Septation</keyword>
<accession>A0A2V4A3E3</accession>
<keyword evidence="6" id="KW-0175">Coiled coil</keyword>
<evidence type="ECO:0000256" key="8">
    <source>
        <dbReference type="ARBA" id="ARBA00023306"/>
    </source>
</evidence>